<dbReference type="Gene3D" id="3.20.20.70">
    <property type="entry name" value="Aldolase class I"/>
    <property type="match status" value="1"/>
</dbReference>
<organism evidence="4">
    <name type="scientific">marine sediment metagenome</name>
    <dbReference type="NCBI Taxonomy" id="412755"/>
    <lineage>
        <taxon>unclassified sequences</taxon>
        <taxon>metagenomes</taxon>
        <taxon>ecological metagenomes</taxon>
    </lineage>
</organism>
<dbReference type="GO" id="GO:0005975">
    <property type="term" value="P:carbohydrate metabolic process"/>
    <property type="evidence" value="ECO:0007669"/>
    <property type="project" value="InterPro"/>
</dbReference>
<protein>
    <recommendedName>
        <fullName evidence="5">Alpha-galactosidase</fullName>
    </recommendedName>
</protein>
<comment type="caution">
    <text evidence="4">The sequence shown here is derived from an EMBL/GenBank/DDBJ whole genome shotgun (WGS) entry which is preliminary data.</text>
</comment>
<dbReference type="GO" id="GO:0004553">
    <property type="term" value="F:hydrolase activity, hydrolyzing O-glycosyl compounds"/>
    <property type="evidence" value="ECO:0007669"/>
    <property type="project" value="InterPro"/>
</dbReference>
<name>X0TRH0_9ZZZZ</name>
<proteinExistence type="inferred from homology"/>
<evidence type="ECO:0000256" key="3">
    <source>
        <dbReference type="ARBA" id="ARBA00023295"/>
    </source>
</evidence>
<dbReference type="EMBL" id="BARS01010641">
    <property type="protein sequence ID" value="GAF95819.1"/>
    <property type="molecule type" value="Genomic_DNA"/>
</dbReference>
<evidence type="ECO:0008006" key="5">
    <source>
        <dbReference type="Google" id="ProtNLM"/>
    </source>
</evidence>
<evidence type="ECO:0000256" key="2">
    <source>
        <dbReference type="ARBA" id="ARBA00022801"/>
    </source>
</evidence>
<reference evidence="4" key="1">
    <citation type="journal article" date="2014" name="Front. Microbiol.">
        <title>High frequency of phylogenetically diverse reductive dehalogenase-homologous genes in deep subseafloor sedimentary metagenomes.</title>
        <authorList>
            <person name="Kawai M."/>
            <person name="Futagami T."/>
            <person name="Toyoda A."/>
            <person name="Takaki Y."/>
            <person name="Nishi S."/>
            <person name="Hori S."/>
            <person name="Arai W."/>
            <person name="Tsubouchi T."/>
            <person name="Morono Y."/>
            <person name="Uchiyama I."/>
            <person name="Ito T."/>
            <person name="Fujiyama A."/>
            <person name="Inagaki F."/>
            <person name="Takami H."/>
        </authorList>
    </citation>
    <scope>NUCLEOTIDE SEQUENCE</scope>
    <source>
        <strain evidence="4">Expedition CK06-06</strain>
    </source>
</reference>
<accession>X0TRH0</accession>
<comment type="similarity">
    <text evidence="1">Belongs to the glycosyl hydrolase 27 family.</text>
</comment>
<evidence type="ECO:0000256" key="1">
    <source>
        <dbReference type="ARBA" id="ARBA00009743"/>
    </source>
</evidence>
<dbReference type="InterPro" id="IPR017853">
    <property type="entry name" value="GH"/>
</dbReference>
<sequence>MQATDALGTAQRELRIVVGDEIALTPPMGCNTWGGWGPFVNEENIRAAAKAMVTSGLVNHGYAYVNIDDGWQGIRGSEAGAWEPGELPRRCVNPRSHA</sequence>
<gene>
    <name evidence="4" type="ORF">S01H1_19651</name>
</gene>
<dbReference type="AlphaFoldDB" id="X0TRH0"/>
<dbReference type="InterPro" id="IPR002241">
    <property type="entry name" value="Glyco_hydro_27"/>
</dbReference>
<dbReference type="PANTHER" id="PTHR11452:SF75">
    <property type="entry name" value="ALPHA-GALACTOSIDASE MEL1"/>
    <property type="match status" value="1"/>
</dbReference>
<dbReference type="SUPFAM" id="SSF51445">
    <property type="entry name" value="(Trans)glycosidases"/>
    <property type="match status" value="1"/>
</dbReference>
<keyword evidence="3" id="KW-0326">Glycosidase</keyword>
<dbReference type="InterPro" id="IPR013785">
    <property type="entry name" value="Aldolase_TIM"/>
</dbReference>
<evidence type="ECO:0000313" key="4">
    <source>
        <dbReference type="EMBL" id="GAF95819.1"/>
    </source>
</evidence>
<dbReference type="PANTHER" id="PTHR11452">
    <property type="entry name" value="ALPHA-GALACTOSIDASE/ALPHA-N-ACETYLGALACTOSAMINIDASE"/>
    <property type="match status" value="1"/>
</dbReference>
<keyword evidence="2" id="KW-0378">Hydrolase</keyword>